<comment type="subcellular location">
    <subcellularLocation>
        <location evidence="6">Cytoplasm</location>
    </subcellularLocation>
</comment>
<dbReference type="AlphaFoldDB" id="A0A838YQN3"/>
<organism evidence="7 8">
    <name type="scientific">SAR86 cluster bacterium</name>
    <dbReference type="NCBI Taxonomy" id="2030880"/>
    <lineage>
        <taxon>Bacteria</taxon>
        <taxon>Pseudomonadati</taxon>
        <taxon>Pseudomonadota</taxon>
        <taxon>Gammaproteobacteria</taxon>
        <taxon>SAR86 cluster</taxon>
    </lineage>
</organism>
<comment type="caution">
    <text evidence="6">Lacks conserved residue(s) required for the propagation of feature annotation.</text>
</comment>
<dbReference type="EMBL" id="JACETM010000004">
    <property type="protein sequence ID" value="MBA4723773.1"/>
    <property type="molecule type" value="Genomic_DNA"/>
</dbReference>
<sequence>MPNPEHKEKIYQFVNKAIQFNKHHNIFQRTSAEEVLKKDVEESLQINPHISKHDTILDIGSGGGFPGAVIAISNPKTQTHLVESNQKKAYFLKQIKHDLFLDNMIVHNQRIETHNNLGEFSLITARAFATIKKILTLSENNLLQSGKYVLFKGTKNKIKEELTSLNTNKFKYEIIEQDNKEKERHFVVIKKHE</sequence>
<dbReference type="Gene3D" id="3.40.50.150">
    <property type="entry name" value="Vaccinia Virus protein VP39"/>
    <property type="match status" value="1"/>
</dbReference>
<evidence type="ECO:0000313" key="7">
    <source>
        <dbReference type="EMBL" id="MBA4723773.1"/>
    </source>
</evidence>
<feature type="binding site" evidence="6">
    <location>
        <position position="65"/>
    </location>
    <ligand>
        <name>S-adenosyl-L-methionine</name>
        <dbReference type="ChEBI" id="CHEBI:59789"/>
    </ligand>
</feature>
<dbReference type="PIRSF" id="PIRSF003078">
    <property type="entry name" value="GidB"/>
    <property type="match status" value="1"/>
</dbReference>
<feature type="binding site" evidence="6">
    <location>
        <position position="126"/>
    </location>
    <ligand>
        <name>S-adenosyl-L-methionine</name>
        <dbReference type="ChEBI" id="CHEBI:59789"/>
    </ligand>
</feature>
<dbReference type="InterPro" id="IPR003682">
    <property type="entry name" value="rRNA_ssu_MeTfrase_G"/>
</dbReference>
<dbReference type="Pfam" id="PF02527">
    <property type="entry name" value="GidB"/>
    <property type="match status" value="1"/>
</dbReference>
<accession>A0A838YQN3</accession>
<keyword evidence="2 6" id="KW-0698">rRNA processing</keyword>
<feature type="binding site" evidence="6">
    <location>
        <position position="60"/>
    </location>
    <ligand>
        <name>S-adenosyl-L-methionine</name>
        <dbReference type="ChEBI" id="CHEBI:59789"/>
    </ligand>
</feature>
<dbReference type="SUPFAM" id="SSF53335">
    <property type="entry name" value="S-adenosyl-L-methionine-dependent methyltransferases"/>
    <property type="match status" value="1"/>
</dbReference>
<evidence type="ECO:0000256" key="1">
    <source>
        <dbReference type="ARBA" id="ARBA00022490"/>
    </source>
</evidence>
<dbReference type="HAMAP" id="MF_00074">
    <property type="entry name" value="16SrRNA_methyltr_G"/>
    <property type="match status" value="1"/>
</dbReference>
<comment type="function">
    <text evidence="6">Specifically methylates the N7 position of guanine in position 527 of 16S rRNA.</text>
</comment>
<evidence type="ECO:0000256" key="4">
    <source>
        <dbReference type="ARBA" id="ARBA00022679"/>
    </source>
</evidence>
<dbReference type="InterPro" id="IPR029063">
    <property type="entry name" value="SAM-dependent_MTases_sf"/>
</dbReference>
<dbReference type="GO" id="GO:0070043">
    <property type="term" value="F:rRNA (guanine-N7-)-methyltransferase activity"/>
    <property type="evidence" value="ECO:0007669"/>
    <property type="project" value="UniProtKB-UniRule"/>
</dbReference>
<keyword evidence="4 6" id="KW-0808">Transferase</keyword>
<evidence type="ECO:0000256" key="5">
    <source>
        <dbReference type="ARBA" id="ARBA00022691"/>
    </source>
</evidence>
<dbReference type="NCBIfam" id="TIGR00138">
    <property type="entry name" value="rsmG_gidB"/>
    <property type="match status" value="1"/>
</dbReference>
<dbReference type="GO" id="GO:0005829">
    <property type="term" value="C:cytosol"/>
    <property type="evidence" value="ECO:0007669"/>
    <property type="project" value="TreeGrafter"/>
</dbReference>
<gene>
    <name evidence="6 7" type="primary">rsmG</name>
    <name evidence="7" type="ORF">H2021_01005</name>
</gene>
<evidence type="ECO:0000256" key="6">
    <source>
        <dbReference type="HAMAP-Rule" id="MF_00074"/>
    </source>
</evidence>
<evidence type="ECO:0000256" key="3">
    <source>
        <dbReference type="ARBA" id="ARBA00022603"/>
    </source>
</evidence>
<protein>
    <recommendedName>
        <fullName evidence="6">Ribosomal RNA small subunit methyltransferase G</fullName>
        <ecNumber evidence="6">2.1.1.170</ecNumber>
    </recommendedName>
    <alternativeName>
        <fullName evidence="6">16S rRNA 7-methylguanosine methyltransferase</fullName>
        <shortName evidence="6">16S rRNA m7G methyltransferase</shortName>
    </alternativeName>
</protein>
<comment type="caution">
    <text evidence="7">The sequence shown here is derived from an EMBL/GenBank/DDBJ whole genome shotgun (WGS) entry which is preliminary data.</text>
</comment>
<keyword evidence="1 6" id="KW-0963">Cytoplasm</keyword>
<keyword evidence="5 6" id="KW-0949">S-adenosyl-L-methionine</keyword>
<name>A0A838YQN3_9GAMM</name>
<proteinExistence type="inferred from homology"/>
<comment type="similarity">
    <text evidence="6">Belongs to the methyltransferase superfamily. RNA methyltransferase RsmG family.</text>
</comment>
<feature type="binding site" evidence="6">
    <location>
        <begin position="111"/>
        <end position="112"/>
    </location>
    <ligand>
        <name>S-adenosyl-L-methionine</name>
        <dbReference type="ChEBI" id="CHEBI:59789"/>
    </ligand>
</feature>
<dbReference type="PANTHER" id="PTHR31760">
    <property type="entry name" value="S-ADENOSYL-L-METHIONINE-DEPENDENT METHYLTRANSFERASES SUPERFAMILY PROTEIN"/>
    <property type="match status" value="1"/>
</dbReference>
<evidence type="ECO:0000313" key="8">
    <source>
        <dbReference type="Proteomes" id="UP000585327"/>
    </source>
</evidence>
<dbReference type="Proteomes" id="UP000585327">
    <property type="component" value="Unassembled WGS sequence"/>
</dbReference>
<evidence type="ECO:0000256" key="2">
    <source>
        <dbReference type="ARBA" id="ARBA00022552"/>
    </source>
</evidence>
<keyword evidence="3 6" id="KW-0489">Methyltransferase</keyword>
<dbReference type="EC" id="2.1.1.170" evidence="6"/>
<comment type="catalytic activity">
    <reaction evidence="6">
        <text>guanosine(527) in 16S rRNA + S-adenosyl-L-methionine = N(7)-methylguanosine(527) in 16S rRNA + S-adenosyl-L-homocysteine</text>
        <dbReference type="Rhea" id="RHEA:42732"/>
        <dbReference type="Rhea" id="RHEA-COMP:10209"/>
        <dbReference type="Rhea" id="RHEA-COMP:10210"/>
        <dbReference type="ChEBI" id="CHEBI:57856"/>
        <dbReference type="ChEBI" id="CHEBI:59789"/>
        <dbReference type="ChEBI" id="CHEBI:74269"/>
        <dbReference type="ChEBI" id="CHEBI:74480"/>
        <dbReference type="EC" id="2.1.1.170"/>
    </reaction>
</comment>
<dbReference type="PANTHER" id="PTHR31760:SF0">
    <property type="entry name" value="S-ADENOSYL-L-METHIONINE-DEPENDENT METHYLTRANSFERASES SUPERFAMILY PROTEIN"/>
    <property type="match status" value="1"/>
</dbReference>
<reference evidence="7 8" key="1">
    <citation type="submission" date="2020-06" db="EMBL/GenBank/DDBJ databases">
        <title>Dysbiosis in marine aquaculture revealed through microbiome analysis: reverse ecology for environmental sustainability.</title>
        <authorList>
            <person name="Haro-Moreno J.M."/>
            <person name="Coutinho F.H."/>
            <person name="Zaragoza-Solas A."/>
            <person name="Picazo A."/>
            <person name="Almagro-Moreno S."/>
            <person name="Lopez-Perez M."/>
        </authorList>
    </citation>
    <scope>NUCLEOTIDE SEQUENCE [LARGE SCALE GENOMIC DNA]</scope>
    <source>
        <strain evidence="7">MCMED-G42</strain>
    </source>
</reference>